<dbReference type="Proteomes" id="UP000729402">
    <property type="component" value="Unassembled WGS sequence"/>
</dbReference>
<comment type="caution">
    <text evidence="2">The sequence shown here is derived from an EMBL/GenBank/DDBJ whole genome shotgun (WGS) entry which is preliminary data.</text>
</comment>
<reference evidence="2" key="2">
    <citation type="submission" date="2021-02" db="EMBL/GenBank/DDBJ databases">
        <authorList>
            <person name="Kimball J.A."/>
            <person name="Haas M.W."/>
            <person name="Macchietto M."/>
            <person name="Kono T."/>
            <person name="Duquette J."/>
            <person name="Shao M."/>
        </authorList>
    </citation>
    <scope>NUCLEOTIDE SEQUENCE</scope>
    <source>
        <tissue evidence="2">Fresh leaf tissue</tissue>
    </source>
</reference>
<evidence type="ECO:0000313" key="3">
    <source>
        <dbReference type="Proteomes" id="UP000729402"/>
    </source>
</evidence>
<keyword evidence="3" id="KW-1185">Reference proteome</keyword>
<proteinExistence type="predicted"/>
<dbReference type="OrthoDB" id="185373at2759"/>
<dbReference type="AlphaFoldDB" id="A0A8J5SNW1"/>
<accession>A0A8J5SNW1</accession>
<dbReference type="EMBL" id="JAAALK010000283">
    <property type="protein sequence ID" value="KAG8069944.1"/>
    <property type="molecule type" value="Genomic_DNA"/>
</dbReference>
<sequence length="287" mass="30630">MGWCPHRERIEDDDDGAEIGWNSLKKPFCFSRLAGRARRIKRTSAGGTRDRSGCQPWPPPPSCRPPATASSPPRPQPDPPSSLHRLAQAGHLADIDAALAPLLSSQCAVVLSALSTAGLPDRASALLKTIRSPTTAHLNALLAPLLRRRRLARLVPYILSAHLNEHGNEKGDQVSTSATTAGGKLAPDCTTYTCVVAALYKAGRWSETDDMFYEAVKAEEGSRSRHGALTGARAQGGRQWPGGEVDDALFTREHLAAGGGSRRGAAMAAGGSGGREGLRWRFEVEDE</sequence>
<organism evidence="2 3">
    <name type="scientific">Zizania palustris</name>
    <name type="common">Northern wild rice</name>
    <dbReference type="NCBI Taxonomy" id="103762"/>
    <lineage>
        <taxon>Eukaryota</taxon>
        <taxon>Viridiplantae</taxon>
        <taxon>Streptophyta</taxon>
        <taxon>Embryophyta</taxon>
        <taxon>Tracheophyta</taxon>
        <taxon>Spermatophyta</taxon>
        <taxon>Magnoliopsida</taxon>
        <taxon>Liliopsida</taxon>
        <taxon>Poales</taxon>
        <taxon>Poaceae</taxon>
        <taxon>BOP clade</taxon>
        <taxon>Oryzoideae</taxon>
        <taxon>Oryzeae</taxon>
        <taxon>Zizaniinae</taxon>
        <taxon>Zizania</taxon>
    </lineage>
</organism>
<gene>
    <name evidence="2" type="ORF">GUJ93_ZPchr0006g45511</name>
</gene>
<evidence type="ECO:0000313" key="2">
    <source>
        <dbReference type="EMBL" id="KAG8069944.1"/>
    </source>
</evidence>
<evidence type="ECO:0000256" key="1">
    <source>
        <dbReference type="SAM" id="MobiDB-lite"/>
    </source>
</evidence>
<feature type="region of interest" description="Disordered" evidence="1">
    <location>
        <begin position="40"/>
        <end position="83"/>
    </location>
</feature>
<reference evidence="2" key="1">
    <citation type="journal article" date="2021" name="bioRxiv">
        <title>Whole Genome Assembly and Annotation of Northern Wild Rice, Zizania palustris L., Supports a Whole Genome Duplication in the Zizania Genus.</title>
        <authorList>
            <person name="Haas M."/>
            <person name="Kono T."/>
            <person name="Macchietto M."/>
            <person name="Millas R."/>
            <person name="McGilp L."/>
            <person name="Shao M."/>
            <person name="Duquette J."/>
            <person name="Hirsch C.N."/>
            <person name="Kimball J."/>
        </authorList>
    </citation>
    <scope>NUCLEOTIDE SEQUENCE</scope>
    <source>
        <tissue evidence="2">Fresh leaf tissue</tissue>
    </source>
</reference>
<name>A0A8J5SNW1_ZIZPA</name>
<protein>
    <submittedName>
        <fullName evidence="2">Uncharacterized protein</fullName>
    </submittedName>
</protein>